<feature type="binding site" evidence="5">
    <location>
        <position position="142"/>
    </location>
    <ligand>
        <name>S-adenosyl-L-methionine</name>
        <dbReference type="ChEBI" id="CHEBI:59789"/>
    </ligand>
</feature>
<comment type="catalytic activity">
    <reaction evidence="4 5">
        <text>L-glutaminyl-[peptide chain release factor] + S-adenosyl-L-methionine = N(5)-methyl-L-glutaminyl-[peptide chain release factor] + S-adenosyl-L-homocysteine + H(+)</text>
        <dbReference type="Rhea" id="RHEA:42896"/>
        <dbReference type="Rhea" id="RHEA-COMP:10271"/>
        <dbReference type="Rhea" id="RHEA-COMP:10272"/>
        <dbReference type="ChEBI" id="CHEBI:15378"/>
        <dbReference type="ChEBI" id="CHEBI:30011"/>
        <dbReference type="ChEBI" id="CHEBI:57856"/>
        <dbReference type="ChEBI" id="CHEBI:59789"/>
        <dbReference type="ChEBI" id="CHEBI:61891"/>
        <dbReference type="EC" id="2.1.1.297"/>
    </reaction>
</comment>
<dbReference type="EC" id="2.1.1.297" evidence="5"/>
<organism evidence="8 9">
    <name type="scientific">Oceanicoccus sagamiensis</name>
    <dbReference type="NCBI Taxonomy" id="716816"/>
    <lineage>
        <taxon>Bacteria</taxon>
        <taxon>Pseudomonadati</taxon>
        <taxon>Pseudomonadota</taxon>
        <taxon>Gammaproteobacteria</taxon>
        <taxon>Cellvibrionales</taxon>
        <taxon>Spongiibacteraceae</taxon>
        <taxon>Oceanicoccus</taxon>
    </lineage>
</organism>
<protein>
    <recommendedName>
        <fullName evidence="5">Release factor glutamine methyltransferase</fullName>
        <shortName evidence="5">RF MTase</shortName>
        <ecNumber evidence="5">2.1.1.297</ecNumber>
    </recommendedName>
    <alternativeName>
        <fullName evidence="5">N5-glutamine methyltransferase PrmC</fullName>
    </alternativeName>
    <alternativeName>
        <fullName evidence="5">Protein-(glutamine-N5) MTase PrmC</fullName>
    </alternativeName>
    <alternativeName>
        <fullName evidence="5">Protein-glutamine N-methyltransferase PrmC</fullName>
    </alternativeName>
</protein>
<proteinExistence type="inferred from homology"/>
<dbReference type="GO" id="GO:0003676">
    <property type="term" value="F:nucleic acid binding"/>
    <property type="evidence" value="ECO:0007669"/>
    <property type="project" value="InterPro"/>
</dbReference>
<dbReference type="Gene3D" id="3.40.50.150">
    <property type="entry name" value="Vaccinia Virus protein VP39"/>
    <property type="match status" value="1"/>
</dbReference>
<comment type="function">
    <text evidence="5">Methylates the class 1 translation termination release factors RF1/PrfA and RF2/PrfB on the glutamine residue of the universally conserved GGQ motif.</text>
</comment>
<dbReference type="Pfam" id="PF17827">
    <property type="entry name" value="PrmC_N"/>
    <property type="match status" value="1"/>
</dbReference>
<feature type="binding site" evidence="5">
    <location>
        <begin position="119"/>
        <end position="123"/>
    </location>
    <ligand>
        <name>S-adenosyl-L-methionine</name>
        <dbReference type="ChEBI" id="CHEBI:59789"/>
    </ligand>
</feature>
<dbReference type="NCBIfam" id="TIGR03534">
    <property type="entry name" value="RF_mod_PrmC"/>
    <property type="match status" value="1"/>
</dbReference>
<evidence type="ECO:0000259" key="6">
    <source>
        <dbReference type="Pfam" id="PF05175"/>
    </source>
</evidence>
<dbReference type="InterPro" id="IPR019874">
    <property type="entry name" value="RF_methyltr_PrmC"/>
</dbReference>
<dbReference type="PANTHER" id="PTHR18895:SF74">
    <property type="entry name" value="MTRF1L RELEASE FACTOR GLUTAMINE METHYLTRANSFERASE"/>
    <property type="match status" value="1"/>
</dbReference>
<reference evidence="8 9" key="1">
    <citation type="submission" date="2016-11" db="EMBL/GenBank/DDBJ databases">
        <title>Trade-off between light-utilization and light-protection in marine flavobacteria.</title>
        <authorList>
            <person name="Kumagai Y."/>
        </authorList>
    </citation>
    <scope>NUCLEOTIDE SEQUENCE [LARGE SCALE GENOMIC DNA]</scope>
    <source>
        <strain evidence="8 9">NBRC 107125</strain>
    </source>
</reference>
<evidence type="ECO:0000259" key="7">
    <source>
        <dbReference type="Pfam" id="PF17827"/>
    </source>
</evidence>
<feature type="domain" description="Methyltransferase small" evidence="6">
    <location>
        <begin position="105"/>
        <end position="193"/>
    </location>
</feature>
<dbReference type="Gene3D" id="1.10.8.10">
    <property type="entry name" value="DNA helicase RuvA subunit, C-terminal domain"/>
    <property type="match status" value="1"/>
</dbReference>
<keyword evidence="2 5" id="KW-0808">Transferase</keyword>
<dbReference type="PROSITE" id="PS00092">
    <property type="entry name" value="N6_MTASE"/>
    <property type="match status" value="1"/>
</dbReference>
<name>A0A1X9NL51_9GAMM</name>
<dbReference type="KEGG" id="osg:BST96_11410"/>
<dbReference type="InterPro" id="IPR029063">
    <property type="entry name" value="SAM-dependent_MTases_sf"/>
</dbReference>
<evidence type="ECO:0000256" key="1">
    <source>
        <dbReference type="ARBA" id="ARBA00022603"/>
    </source>
</evidence>
<accession>A0A1X9NL51</accession>
<dbReference type="Pfam" id="PF05175">
    <property type="entry name" value="MTS"/>
    <property type="match status" value="1"/>
</dbReference>
<dbReference type="InterPro" id="IPR007848">
    <property type="entry name" value="Small_mtfrase_dom"/>
</dbReference>
<dbReference type="CDD" id="cd02440">
    <property type="entry name" value="AdoMet_MTases"/>
    <property type="match status" value="1"/>
</dbReference>
<comment type="similarity">
    <text evidence="5">Belongs to the protein N5-glutamine methyltransferase family. PrmC subfamily.</text>
</comment>
<dbReference type="InterPro" id="IPR050320">
    <property type="entry name" value="N5-glutamine_MTase"/>
</dbReference>
<feature type="domain" description="Release factor glutamine methyltransferase N-terminal" evidence="7">
    <location>
        <begin position="7"/>
        <end position="74"/>
    </location>
</feature>
<dbReference type="OrthoDB" id="9800643at2"/>
<gene>
    <name evidence="5" type="primary">prmC</name>
    <name evidence="8" type="ORF">BST96_11410</name>
</gene>
<keyword evidence="3 5" id="KW-0949">S-adenosyl-L-methionine</keyword>
<keyword evidence="1 5" id="KW-0489">Methyltransferase</keyword>
<dbReference type="NCBIfam" id="TIGR00536">
    <property type="entry name" value="hemK_fam"/>
    <property type="match status" value="1"/>
</dbReference>
<dbReference type="FunFam" id="3.40.50.150:FF:000053">
    <property type="entry name" value="Release factor glutamine methyltransferase"/>
    <property type="match status" value="1"/>
</dbReference>
<dbReference type="Proteomes" id="UP000193450">
    <property type="component" value="Chromosome"/>
</dbReference>
<evidence type="ECO:0000313" key="8">
    <source>
        <dbReference type="EMBL" id="ARN74673.1"/>
    </source>
</evidence>
<dbReference type="RefSeq" id="WP_085758826.1">
    <property type="nucleotide sequence ID" value="NZ_CP019343.1"/>
</dbReference>
<evidence type="ECO:0000313" key="9">
    <source>
        <dbReference type="Proteomes" id="UP000193450"/>
    </source>
</evidence>
<dbReference type="GO" id="GO:0102559">
    <property type="term" value="F:peptide chain release factor N(5)-glutamine methyltransferase activity"/>
    <property type="evidence" value="ECO:0007669"/>
    <property type="project" value="UniProtKB-EC"/>
</dbReference>
<sequence>MTTVAQLLAQSQPLLVGSDSPALDIELLLCHCLEKERSYLRAWPDATVPDLALQQFQTLLQRRIDGEPVAYLMGERGFWSLDLAVNASTLIPRPETELLVEVALGKVQEKPSATILDLGTGTGAIALSLAAERSDCAITACDIEAAAVALAESNRKKYALDNVELCQSDWFSALGQQRFDLIVSNPPYIDPDDIHLEQGDVRFEPRSALVAANKGLADIEHIISRAPAYLTEGAWLLFEHGYDQAAAVQSLLTEAGFTQIFTEQDLAGVDRVTGALGPWRSKTNG</sequence>
<dbReference type="EMBL" id="CP019343">
    <property type="protein sequence ID" value="ARN74673.1"/>
    <property type="molecule type" value="Genomic_DNA"/>
</dbReference>
<dbReference type="AlphaFoldDB" id="A0A1X9NL51"/>
<dbReference type="GO" id="GO:0032259">
    <property type="term" value="P:methylation"/>
    <property type="evidence" value="ECO:0007669"/>
    <property type="project" value="UniProtKB-KW"/>
</dbReference>
<dbReference type="InterPro" id="IPR040758">
    <property type="entry name" value="PrmC_N"/>
</dbReference>
<evidence type="ECO:0000256" key="5">
    <source>
        <dbReference type="HAMAP-Rule" id="MF_02126"/>
    </source>
</evidence>
<dbReference type="SUPFAM" id="SSF53335">
    <property type="entry name" value="S-adenosyl-L-methionine-dependent methyltransferases"/>
    <property type="match status" value="1"/>
</dbReference>
<evidence type="ECO:0000256" key="4">
    <source>
        <dbReference type="ARBA" id="ARBA00048391"/>
    </source>
</evidence>
<feature type="binding site" evidence="5">
    <location>
        <position position="185"/>
    </location>
    <ligand>
        <name>S-adenosyl-L-methionine</name>
        <dbReference type="ChEBI" id="CHEBI:59789"/>
    </ligand>
</feature>
<dbReference type="HAMAP" id="MF_02126">
    <property type="entry name" value="RF_methyltr_PrmC"/>
    <property type="match status" value="1"/>
</dbReference>
<dbReference type="STRING" id="716816.BST96_11410"/>
<evidence type="ECO:0000256" key="2">
    <source>
        <dbReference type="ARBA" id="ARBA00022679"/>
    </source>
</evidence>
<dbReference type="InterPro" id="IPR002052">
    <property type="entry name" value="DNA_methylase_N6_adenine_CS"/>
</dbReference>
<feature type="binding site" evidence="5">
    <location>
        <begin position="185"/>
        <end position="188"/>
    </location>
    <ligand>
        <name>substrate</name>
    </ligand>
</feature>
<dbReference type="InterPro" id="IPR004556">
    <property type="entry name" value="HemK-like"/>
</dbReference>
<keyword evidence="9" id="KW-1185">Reference proteome</keyword>
<evidence type="ECO:0000256" key="3">
    <source>
        <dbReference type="ARBA" id="ARBA00022691"/>
    </source>
</evidence>
<dbReference type="PANTHER" id="PTHR18895">
    <property type="entry name" value="HEMK METHYLTRANSFERASE"/>
    <property type="match status" value="1"/>
</dbReference>
<feature type="binding site" evidence="5">
    <location>
        <position position="170"/>
    </location>
    <ligand>
        <name>S-adenosyl-L-methionine</name>
        <dbReference type="ChEBI" id="CHEBI:59789"/>
    </ligand>
</feature>